<feature type="transmembrane region" description="Helical" evidence="9">
    <location>
        <begin position="9"/>
        <end position="26"/>
    </location>
</feature>
<evidence type="ECO:0000256" key="7">
    <source>
        <dbReference type="ARBA" id="ARBA00022989"/>
    </source>
</evidence>
<dbReference type="Pfam" id="PF06237">
    <property type="entry name" value="SLC52_ribofla_tr"/>
    <property type="match status" value="1"/>
</dbReference>
<comment type="catalytic activity">
    <reaction evidence="1 9">
        <text>riboflavin(in) = riboflavin(out)</text>
        <dbReference type="Rhea" id="RHEA:35015"/>
        <dbReference type="ChEBI" id="CHEBI:57986"/>
    </reaction>
</comment>
<evidence type="ECO:0000256" key="9">
    <source>
        <dbReference type="RuleBase" id="RU368035"/>
    </source>
</evidence>
<evidence type="ECO:0000256" key="1">
    <source>
        <dbReference type="ARBA" id="ARBA00000215"/>
    </source>
</evidence>
<accession>T1KV19</accession>
<organism evidence="10 11">
    <name type="scientific">Tetranychus urticae</name>
    <name type="common">Two-spotted spider mite</name>
    <dbReference type="NCBI Taxonomy" id="32264"/>
    <lineage>
        <taxon>Eukaryota</taxon>
        <taxon>Metazoa</taxon>
        <taxon>Ecdysozoa</taxon>
        <taxon>Arthropoda</taxon>
        <taxon>Chelicerata</taxon>
        <taxon>Arachnida</taxon>
        <taxon>Acari</taxon>
        <taxon>Acariformes</taxon>
        <taxon>Trombidiformes</taxon>
        <taxon>Prostigmata</taxon>
        <taxon>Eleutherengona</taxon>
        <taxon>Raphignathae</taxon>
        <taxon>Tetranychoidea</taxon>
        <taxon>Tetranychidae</taxon>
        <taxon>Tetranychus</taxon>
    </lineage>
</organism>
<dbReference type="PANTHER" id="PTHR12929">
    <property type="entry name" value="SOLUTE CARRIER FAMILY 52"/>
    <property type="match status" value="1"/>
</dbReference>
<feature type="transmembrane region" description="Helical" evidence="9">
    <location>
        <begin position="256"/>
        <end position="275"/>
    </location>
</feature>
<dbReference type="Proteomes" id="UP000015104">
    <property type="component" value="Unassembled WGS sequence"/>
</dbReference>
<evidence type="ECO:0000256" key="3">
    <source>
        <dbReference type="ARBA" id="ARBA00006366"/>
    </source>
</evidence>
<sequence>MSYFRERRLIVDLFVIALGISCWVSINGLWTQTPILTTQLPEKWNLASSIVIIIQMANIGPIAFGLFRKKLKSYEGIVIHLTLAIGVFSSILLAKFWKTTVQIGTKEHSLPFLILTGFLALVDCTSSVLYLPYMANFKSKYLMSFFVGESLSGLIPSIVALFQGVGGHPTCETTIINGTIHRHAVYPEPKFSVAIFCVFLTVIMIFSWVSFTILNSSFCHSELSREKPMNKEDDDDQSPIMETTETFKLTRNRIRYLLFLQALISALTNGVLPSLQSYSCAPYGTLAYSLAVKISGLASPICAFLAFFWKSKINLKMITSFFCLGLFFSSYTAVTAVLSPSPPFVSSPFGSFLLIISWTALKGSFTYTKACIASVFRDFSKRGQLALFWVGVFTQTGSAIGAILTFTLLNYTHIFKSYNPCS</sequence>
<feature type="transmembrane region" description="Helical" evidence="9">
    <location>
        <begin position="321"/>
        <end position="338"/>
    </location>
</feature>
<evidence type="ECO:0000256" key="2">
    <source>
        <dbReference type="ARBA" id="ARBA00004651"/>
    </source>
</evidence>
<dbReference type="AlphaFoldDB" id="T1KV19"/>
<keyword evidence="8 9" id="KW-0472">Membrane</keyword>
<evidence type="ECO:0000256" key="6">
    <source>
        <dbReference type="ARBA" id="ARBA00022692"/>
    </source>
</evidence>
<dbReference type="STRING" id="32264.T1KV19"/>
<evidence type="ECO:0000256" key="8">
    <source>
        <dbReference type="ARBA" id="ARBA00023136"/>
    </source>
</evidence>
<dbReference type="PANTHER" id="PTHR12929:SF10">
    <property type="entry name" value="RIBOFLAVIN TRANSPORTER"/>
    <property type="match status" value="1"/>
</dbReference>
<keyword evidence="7 9" id="KW-1133">Transmembrane helix</keyword>
<keyword evidence="4 9" id="KW-0813">Transport</keyword>
<keyword evidence="5 9" id="KW-1003">Cell membrane</keyword>
<dbReference type="InterPro" id="IPR009357">
    <property type="entry name" value="Riboflavin_transptr"/>
</dbReference>
<evidence type="ECO:0000313" key="11">
    <source>
        <dbReference type="Proteomes" id="UP000015104"/>
    </source>
</evidence>
<comment type="subcellular location">
    <subcellularLocation>
        <location evidence="2 9">Cell membrane</location>
        <topology evidence="2 9">Multi-pass membrane protein</topology>
    </subcellularLocation>
</comment>
<name>T1KV19_TETUR</name>
<dbReference type="HOGENOM" id="CLU_034789_1_0_1"/>
<evidence type="ECO:0000256" key="4">
    <source>
        <dbReference type="ARBA" id="ARBA00022448"/>
    </source>
</evidence>
<protein>
    <recommendedName>
        <fullName evidence="9">Riboflavin transporter</fullName>
    </recommendedName>
</protein>
<keyword evidence="11" id="KW-1185">Reference proteome</keyword>
<feature type="transmembrane region" description="Helical" evidence="9">
    <location>
        <begin position="287"/>
        <end position="309"/>
    </location>
</feature>
<feature type="transmembrane region" description="Helical" evidence="9">
    <location>
        <begin position="344"/>
        <end position="365"/>
    </location>
</feature>
<dbReference type="EnsemblMetazoa" id="tetur22g02090.1">
    <property type="protein sequence ID" value="tetur22g02090.1"/>
    <property type="gene ID" value="tetur22g02090"/>
</dbReference>
<dbReference type="EMBL" id="CAEY01000589">
    <property type="status" value="NOT_ANNOTATED_CDS"/>
    <property type="molecule type" value="Genomic_DNA"/>
</dbReference>
<feature type="transmembrane region" description="Helical" evidence="9">
    <location>
        <begin position="109"/>
        <end position="131"/>
    </location>
</feature>
<feature type="transmembrane region" description="Helical" evidence="9">
    <location>
        <begin position="143"/>
        <end position="162"/>
    </location>
</feature>
<reference evidence="10" key="2">
    <citation type="submission" date="2015-06" db="UniProtKB">
        <authorList>
            <consortium name="EnsemblMetazoa"/>
        </authorList>
    </citation>
    <scope>IDENTIFICATION</scope>
</reference>
<feature type="transmembrane region" description="Helical" evidence="9">
    <location>
        <begin position="386"/>
        <end position="409"/>
    </location>
</feature>
<feature type="transmembrane region" description="Helical" evidence="9">
    <location>
        <begin position="78"/>
        <end position="97"/>
    </location>
</feature>
<comment type="similarity">
    <text evidence="3 9">Belongs to the riboflavin transporter family.</text>
</comment>
<proteinExistence type="inferred from homology"/>
<evidence type="ECO:0000313" key="10">
    <source>
        <dbReference type="EnsemblMetazoa" id="tetur22g02090.1"/>
    </source>
</evidence>
<dbReference type="GO" id="GO:0032217">
    <property type="term" value="F:riboflavin transmembrane transporter activity"/>
    <property type="evidence" value="ECO:0007669"/>
    <property type="project" value="UniProtKB-UniRule"/>
</dbReference>
<keyword evidence="6 9" id="KW-0812">Transmembrane</keyword>
<evidence type="ECO:0000256" key="5">
    <source>
        <dbReference type="ARBA" id="ARBA00022475"/>
    </source>
</evidence>
<comment type="function">
    <text evidence="9">Plasma membrane transporter mediating the uptake by cells of the water soluble vitamin B2/riboflavin that plays a key role in biochemical oxidation-reduction reactions of the carbohydrate, lipid, and amino acid metabolism.</text>
</comment>
<dbReference type="GO" id="GO:0005886">
    <property type="term" value="C:plasma membrane"/>
    <property type="evidence" value="ECO:0007669"/>
    <property type="project" value="UniProtKB-SubCell"/>
</dbReference>
<feature type="transmembrane region" description="Helical" evidence="9">
    <location>
        <begin position="191"/>
        <end position="214"/>
    </location>
</feature>
<dbReference type="eggNOG" id="KOG4255">
    <property type="taxonomic scope" value="Eukaryota"/>
</dbReference>
<reference evidence="11" key="1">
    <citation type="submission" date="2011-08" db="EMBL/GenBank/DDBJ databases">
        <authorList>
            <person name="Rombauts S."/>
        </authorList>
    </citation>
    <scope>NUCLEOTIDE SEQUENCE</scope>
    <source>
        <strain evidence="11">London</strain>
    </source>
</reference>
<feature type="transmembrane region" description="Helical" evidence="9">
    <location>
        <begin position="46"/>
        <end position="66"/>
    </location>
</feature>